<proteinExistence type="predicted"/>
<dbReference type="EMBL" id="JABFAD010000001">
    <property type="protein sequence ID" value="MBA0790883.1"/>
    <property type="molecule type" value="Genomic_DNA"/>
</dbReference>
<organism evidence="1 2">
    <name type="scientific">Gossypium harknessii</name>
    <dbReference type="NCBI Taxonomy" id="34285"/>
    <lineage>
        <taxon>Eukaryota</taxon>
        <taxon>Viridiplantae</taxon>
        <taxon>Streptophyta</taxon>
        <taxon>Embryophyta</taxon>
        <taxon>Tracheophyta</taxon>
        <taxon>Spermatophyta</taxon>
        <taxon>Magnoliopsida</taxon>
        <taxon>eudicotyledons</taxon>
        <taxon>Gunneridae</taxon>
        <taxon>Pentapetalae</taxon>
        <taxon>rosids</taxon>
        <taxon>malvids</taxon>
        <taxon>Malvales</taxon>
        <taxon>Malvaceae</taxon>
        <taxon>Malvoideae</taxon>
        <taxon>Gossypium</taxon>
    </lineage>
</organism>
<accession>A0A7J9G050</accession>
<keyword evidence="2" id="KW-1185">Reference proteome</keyword>
<name>A0A7J9G050_9ROSI</name>
<evidence type="ECO:0000313" key="1">
    <source>
        <dbReference type="EMBL" id="MBA0790883.1"/>
    </source>
</evidence>
<evidence type="ECO:0000313" key="2">
    <source>
        <dbReference type="Proteomes" id="UP000593560"/>
    </source>
</evidence>
<gene>
    <name evidence="1" type="ORF">Gohar_015500</name>
</gene>
<dbReference type="AlphaFoldDB" id="A0A7J9G050"/>
<comment type="caution">
    <text evidence="1">The sequence shown here is derived from an EMBL/GenBank/DDBJ whole genome shotgun (WGS) entry which is preliminary data.</text>
</comment>
<dbReference type="Proteomes" id="UP000593560">
    <property type="component" value="Unassembled WGS sequence"/>
</dbReference>
<reference evidence="1 2" key="1">
    <citation type="journal article" date="2019" name="Genome Biol. Evol.">
        <title>Insights into the evolution of the New World diploid cottons (Gossypium, subgenus Houzingenia) based on genome sequencing.</title>
        <authorList>
            <person name="Grover C.E."/>
            <person name="Arick M.A. 2nd"/>
            <person name="Thrash A."/>
            <person name="Conover J.L."/>
            <person name="Sanders W.S."/>
            <person name="Peterson D.G."/>
            <person name="Frelichowski J.E."/>
            <person name="Scheffler J.A."/>
            <person name="Scheffler B.E."/>
            <person name="Wendel J.F."/>
        </authorList>
    </citation>
    <scope>NUCLEOTIDE SEQUENCE [LARGE SCALE GENOMIC DNA]</scope>
    <source>
        <strain evidence="1">0</strain>
        <tissue evidence="1">Leaf</tissue>
    </source>
</reference>
<sequence>MKWFQSMLKSRVESMIKNILLLHVNTTYPFR</sequence>
<feature type="non-terminal residue" evidence="1">
    <location>
        <position position="31"/>
    </location>
</feature>
<protein>
    <submittedName>
        <fullName evidence="1">Uncharacterized protein</fullName>
    </submittedName>
</protein>